<protein>
    <submittedName>
        <fullName evidence="1">RloB domain-containing protein</fullName>
    </submittedName>
</protein>
<dbReference type="Pfam" id="PF13707">
    <property type="entry name" value="RloB"/>
    <property type="match status" value="1"/>
</dbReference>
<dbReference type="EMBL" id="DVNI01000021">
    <property type="protein sequence ID" value="HIU63690.1"/>
    <property type="molecule type" value="Genomic_DNA"/>
</dbReference>
<evidence type="ECO:0000313" key="2">
    <source>
        <dbReference type="Proteomes" id="UP000824099"/>
    </source>
</evidence>
<reference evidence="1" key="2">
    <citation type="journal article" date="2021" name="PeerJ">
        <title>Extensive microbial diversity within the chicken gut microbiome revealed by metagenomics and culture.</title>
        <authorList>
            <person name="Gilroy R."/>
            <person name="Ravi A."/>
            <person name="Getino M."/>
            <person name="Pursley I."/>
            <person name="Horton D.L."/>
            <person name="Alikhan N.F."/>
            <person name="Baker D."/>
            <person name="Gharbi K."/>
            <person name="Hall N."/>
            <person name="Watson M."/>
            <person name="Adriaenssens E.M."/>
            <person name="Foster-Nyarko E."/>
            <person name="Jarju S."/>
            <person name="Secka A."/>
            <person name="Antonio M."/>
            <person name="Oren A."/>
            <person name="Chaudhuri R.R."/>
            <person name="La Ragione R."/>
            <person name="Hildebrand F."/>
            <person name="Pallen M.J."/>
        </authorList>
    </citation>
    <scope>NUCLEOTIDE SEQUENCE</scope>
    <source>
        <strain evidence="1">CHK160-1198</strain>
    </source>
</reference>
<dbReference type="Proteomes" id="UP000824099">
    <property type="component" value="Unassembled WGS sequence"/>
</dbReference>
<evidence type="ECO:0000313" key="1">
    <source>
        <dbReference type="EMBL" id="HIU63690.1"/>
    </source>
</evidence>
<sequence length="217" mass="25445">MYRKLNNKYNLSVEGETEKWYFEWLQSEINKTVSATATVSFKSLKIEKNPIKYVKGLIGIGKLEAVHICDKESNEPNHTVQFLNTLKALKESQKQGKIVKYDLGYSNYTFDLWIILHKIECKCFFTDRNRYIEKINSAYNERFQNMNEYKHEANFKRILRCLSLADVKAAIVRAKSIRTHNLTNCTKQSKYGYDYFESNPDLSIHIFVEKVLEDAGI</sequence>
<proteinExistence type="predicted"/>
<reference evidence="1" key="1">
    <citation type="submission" date="2020-10" db="EMBL/GenBank/DDBJ databases">
        <authorList>
            <person name="Gilroy R."/>
        </authorList>
    </citation>
    <scope>NUCLEOTIDE SEQUENCE</scope>
    <source>
        <strain evidence="1">CHK160-1198</strain>
    </source>
</reference>
<name>A0A9D1MP22_9FIRM</name>
<comment type="caution">
    <text evidence="1">The sequence shown here is derived from an EMBL/GenBank/DDBJ whole genome shotgun (WGS) entry which is preliminary data.</text>
</comment>
<accession>A0A9D1MP22</accession>
<dbReference type="InterPro" id="IPR025591">
    <property type="entry name" value="RloB"/>
</dbReference>
<dbReference type="AlphaFoldDB" id="A0A9D1MP22"/>
<organism evidence="1 2">
    <name type="scientific">Candidatus Avacidaminococcus intestinavium</name>
    <dbReference type="NCBI Taxonomy" id="2840684"/>
    <lineage>
        <taxon>Bacteria</taxon>
        <taxon>Bacillati</taxon>
        <taxon>Bacillota</taxon>
        <taxon>Negativicutes</taxon>
        <taxon>Acidaminococcales</taxon>
        <taxon>Acidaminococcaceae</taxon>
        <taxon>Acidaminococcaceae incertae sedis</taxon>
        <taxon>Candidatus Avacidaminococcus</taxon>
    </lineage>
</organism>
<gene>
    <name evidence="1" type="ORF">IAB06_01440</name>
</gene>